<sequence>MKSLRRILLANNGFTGKILTSLVGIPKLVELQLQDNKFDGSIPAFAQQDFQLNVANNRLEGPIPPQLSSQSLSAFEGNLDLRGKPMPPCPPS</sequence>
<dbReference type="OrthoDB" id="418615at2759"/>
<dbReference type="Proteomes" id="UP001152561">
    <property type="component" value="Unassembled WGS sequence"/>
</dbReference>
<organism evidence="1 2">
    <name type="scientific">Anisodus acutangulus</name>
    <dbReference type="NCBI Taxonomy" id="402998"/>
    <lineage>
        <taxon>Eukaryota</taxon>
        <taxon>Viridiplantae</taxon>
        <taxon>Streptophyta</taxon>
        <taxon>Embryophyta</taxon>
        <taxon>Tracheophyta</taxon>
        <taxon>Spermatophyta</taxon>
        <taxon>Magnoliopsida</taxon>
        <taxon>eudicotyledons</taxon>
        <taxon>Gunneridae</taxon>
        <taxon>Pentapetalae</taxon>
        <taxon>asterids</taxon>
        <taxon>lamiids</taxon>
        <taxon>Solanales</taxon>
        <taxon>Solanaceae</taxon>
        <taxon>Solanoideae</taxon>
        <taxon>Hyoscyameae</taxon>
        <taxon>Anisodus</taxon>
    </lineage>
</organism>
<dbReference type="Pfam" id="PF00560">
    <property type="entry name" value="LRR_1"/>
    <property type="match status" value="3"/>
</dbReference>
<dbReference type="InterPro" id="IPR046959">
    <property type="entry name" value="PRK1-6/SRF4-like"/>
</dbReference>
<proteinExistence type="predicted"/>
<keyword evidence="2" id="KW-1185">Reference proteome</keyword>
<dbReference type="Gene3D" id="3.80.10.10">
    <property type="entry name" value="Ribonuclease Inhibitor"/>
    <property type="match status" value="1"/>
</dbReference>
<dbReference type="AlphaFoldDB" id="A0A9Q1L3E5"/>
<dbReference type="SUPFAM" id="SSF52058">
    <property type="entry name" value="L domain-like"/>
    <property type="match status" value="1"/>
</dbReference>
<dbReference type="InterPro" id="IPR001611">
    <property type="entry name" value="Leu-rich_rpt"/>
</dbReference>
<accession>A0A9Q1L3E5</accession>
<gene>
    <name evidence="1" type="ORF">K7X08_029097</name>
</gene>
<dbReference type="InterPro" id="IPR032675">
    <property type="entry name" value="LRR_dom_sf"/>
</dbReference>
<evidence type="ECO:0000313" key="2">
    <source>
        <dbReference type="Proteomes" id="UP001152561"/>
    </source>
</evidence>
<name>A0A9Q1L3E5_9SOLA</name>
<dbReference type="PANTHER" id="PTHR48007">
    <property type="entry name" value="LEUCINE-RICH REPEAT RECEPTOR-LIKE PROTEIN KINASE PXC1"/>
    <property type="match status" value="1"/>
</dbReference>
<protein>
    <submittedName>
        <fullName evidence="1">Uncharacterized protein</fullName>
    </submittedName>
</protein>
<comment type="caution">
    <text evidence="1">The sequence shown here is derived from an EMBL/GenBank/DDBJ whole genome shotgun (WGS) entry which is preliminary data.</text>
</comment>
<reference evidence="2" key="1">
    <citation type="journal article" date="2023" name="Proc. Natl. Acad. Sci. U.S.A.">
        <title>Genomic and structural basis for evolution of tropane alkaloid biosynthesis.</title>
        <authorList>
            <person name="Wanga Y.-J."/>
            <person name="Taina T."/>
            <person name="Yua J.-Y."/>
            <person name="Lia J."/>
            <person name="Xua B."/>
            <person name="Chenc J."/>
            <person name="D'Auriad J.C."/>
            <person name="Huanga J.-P."/>
            <person name="Huanga S.-X."/>
        </authorList>
    </citation>
    <scope>NUCLEOTIDE SEQUENCE [LARGE SCALE GENOMIC DNA]</scope>
    <source>
        <strain evidence="2">cv. KIB-2019</strain>
    </source>
</reference>
<dbReference type="EMBL" id="JAJAGQ010000024">
    <property type="protein sequence ID" value="KAJ8526620.1"/>
    <property type="molecule type" value="Genomic_DNA"/>
</dbReference>
<evidence type="ECO:0000313" key="1">
    <source>
        <dbReference type="EMBL" id="KAJ8526620.1"/>
    </source>
</evidence>
<dbReference type="PANTHER" id="PTHR48007:SF67">
    <property type="entry name" value="POLLEN RECEPTOR-LIKE KINASE 1"/>
    <property type="match status" value="1"/>
</dbReference>